<dbReference type="AlphaFoldDB" id="A0A4W3HJH5"/>
<feature type="transmembrane region" description="Helical" evidence="12">
    <location>
        <begin position="788"/>
        <end position="808"/>
    </location>
</feature>
<dbReference type="PRINTS" id="PR00248">
    <property type="entry name" value="GPCRMGR"/>
</dbReference>
<keyword evidence="8 12" id="KW-0472">Membrane</keyword>
<dbReference type="PROSITE" id="PS00981">
    <property type="entry name" value="G_PROTEIN_RECEP_F3_3"/>
    <property type="match status" value="1"/>
</dbReference>
<feature type="signal peptide" evidence="13">
    <location>
        <begin position="1"/>
        <end position="17"/>
    </location>
</feature>
<dbReference type="InterPro" id="IPR028082">
    <property type="entry name" value="Peripla_BP_I"/>
</dbReference>
<dbReference type="Gene3D" id="3.40.50.2300">
    <property type="match status" value="2"/>
</dbReference>
<dbReference type="Pfam" id="PF07562">
    <property type="entry name" value="NCD3G"/>
    <property type="match status" value="1"/>
</dbReference>
<dbReference type="PANTHER" id="PTHR24061:SF528">
    <property type="entry name" value="C-FAMILY ODORANT RECEPTOR OLFCD2-RELATED"/>
    <property type="match status" value="1"/>
</dbReference>
<dbReference type="InterPro" id="IPR017978">
    <property type="entry name" value="GPCR_3_C"/>
</dbReference>
<keyword evidence="9" id="KW-0675">Receptor</keyword>
<comment type="similarity">
    <text evidence="2">Belongs to the G-protein coupled receptor 3 family.</text>
</comment>
<evidence type="ECO:0000256" key="4">
    <source>
        <dbReference type="ARBA" id="ARBA00022692"/>
    </source>
</evidence>
<feature type="transmembrane region" description="Helical" evidence="12">
    <location>
        <begin position="820"/>
        <end position="843"/>
    </location>
</feature>
<sequence>MNSLVWLGLLIILPVSGIDNQVCKLQAHPRIAELSKNGDIILGGIFNLHSGSYELSHSYTRLPDEIHCRSFSLGSFRLAQTMIFAIEEINRSNTLLPNITLGYRIYDDCISSRIATKAVLALVNGEDKTVSDLKCPAHNKVTAIVGCDGSSQSIAVARLIGPFRIPMVSYYSTCSCLSNRREYPSFFRTIPSDYHQSELLVQLVKKFRWTWIGTIRSNNDYGRFGMQAFVKSVEKLGVCIAYAESFHRTDPREKVSQIVEVIKGATTKVIVAFISVTEMRILLKEIVHKNVTDLQWVGSEAWVTAQVLPPEESATFLVGTIGPTIRRRKVTGLQDFLLKIHPTLFPGNFVIEEFWETAFDCILKIKNFTDQEKYPKQCSGEENLLEATDKYLDRALRGNSYNVYKATYALAHAFHKMFSCENTKRSSTNDTCANITHFEPWQVLQNLQSVHFTTKAGDHVYFDENGDAVAIYDLVNWQTNVNGTVEIKIIGYYNGTSTNDEKLVFNEESITWTTEQKTVPRAICSESCLPGTIKVSKRGQPICCFDCVQCADGEISNTTDAIMCLTCPPRYWSNQGKDQCEKKKVEFLSYGEILGTVLATLAITGVCLTLAIAALFFKHRSSPIIKANNSELSLLLLLSLTLCFLCSLTFLGEPSAWSCMLRRTAFGVAFVLCISCVLGKTIVVLVAFKASRPNNKMLKWFSAKQQRLTIFALTFVQCFTCTLWLTISPPFPVENNMYYREIIIVECDMGSLTAFYCVSGYIALLSCLCFVLAFIARKLPDNFNEAKFITFSMLIFCVVWIAFIPAYVSSPGKYTVAVEVFAILASSFALLVCIFGPKCYIILIKPEQNTKKHLMGKETSNKRAI</sequence>
<dbReference type="SUPFAM" id="SSF53822">
    <property type="entry name" value="Periplasmic binding protein-like I"/>
    <property type="match status" value="1"/>
</dbReference>
<keyword evidence="16" id="KW-1185">Reference proteome</keyword>
<evidence type="ECO:0000256" key="11">
    <source>
        <dbReference type="ARBA" id="ARBA00023224"/>
    </source>
</evidence>
<dbReference type="GO" id="GO:0005886">
    <property type="term" value="C:plasma membrane"/>
    <property type="evidence" value="ECO:0007669"/>
    <property type="project" value="UniProtKB-SubCell"/>
</dbReference>
<evidence type="ECO:0000256" key="13">
    <source>
        <dbReference type="SAM" id="SignalP"/>
    </source>
</evidence>
<evidence type="ECO:0000256" key="12">
    <source>
        <dbReference type="SAM" id="Phobius"/>
    </source>
</evidence>
<evidence type="ECO:0000256" key="5">
    <source>
        <dbReference type="ARBA" id="ARBA00022729"/>
    </source>
</evidence>
<feature type="domain" description="G-protein coupled receptors family 3 profile" evidence="14">
    <location>
        <begin position="594"/>
        <end position="858"/>
    </location>
</feature>
<organism evidence="15 16">
    <name type="scientific">Callorhinchus milii</name>
    <name type="common">Ghost shark</name>
    <dbReference type="NCBI Taxonomy" id="7868"/>
    <lineage>
        <taxon>Eukaryota</taxon>
        <taxon>Metazoa</taxon>
        <taxon>Chordata</taxon>
        <taxon>Craniata</taxon>
        <taxon>Vertebrata</taxon>
        <taxon>Chondrichthyes</taxon>
        <taxon>Holocephali</taxon>
        <taxon>Chimaeriformes</taxon>
        <taxon>Callorhinchidae</taxon>
        <taxon>Callorhinchus</taxon>
    </lineage>
</organism>
<keyword evidence="11" id="KW-0807">Transducer</keyword>
<dbReference type="PRINTS" id="PR01535">
    <property type="entry name" value="VOMERONASL2R"/>
</dbReference>
<dbReference type="InterPro" id="IPR004073">
    <property type="entry name" value="GPCR_3_vmron_rcpt_2"/>
</dbReference>
<feature type="transmembrane region" description="Helical" evidence="12">
    <location>
        <begin position="664"/>
        <end position="688"/>
    </location>
</feature>
<keyword evidence="6 12" id="KW-1133">Transmembrane helix</keyword>
<feature type="chain" id="PRO_5021488969" evidence="13">
    <location>
        <begin position="18"/>
        <end position="865"/>
    </location>
</feature>
<dbReference type="InterPro" id="IPR001828">
    <property type="entry name" value="ANF_lig-bd_rcpt"/>
</dbReference>
<evidence type="ECO:0000256" key="6">
    <source>
        <dbReference type="ARBA" id="ARBA00022989"/>
    </source>
</evidence>
<dbReference type="InterPro" id="IPR000068">
    <property type="entry name" value="GPCR_3_Ca_sens_rcpt-rel"/>
</dbReference>
<keyword evidence="5 13" id="KW-0732">Signal</keyword>
<keyword evidence="4 12" id="KW-0812">Transmembrane</keyword>
<keyword evidence="10" id="KW-0325">Glycoprotein</keyword>
<dbReference type="Ensembl" id="ENSCMIT00000016510.1">
    <property type="protein sequence ID" value="ENSCMIP00000016181.1"/>
    <property type="gene ID" value="ENSCMIG00000007823.1"/>
</dbReference>
<evidence type="ECO:0000256" key="2">
    <source>
        <dbReference type="ARBA" id="ARBA00007242"/>
    </source>
</evidence>
<feature type="transmembrane region" description="Helical" evidence="12">
    <location>
        <begin position="593"/>
        <end position="617"/>
    </location>
</feature>
<keyword evidence="3" id="KW-1003">Cell membrane</keyword>
<evidence type="ECO:0000256" key="7">
    <source>
        <dbReference type="ARBA" id="ARBA00023040"/>
    </source>
</evidence>
<keyword evidence="7" id="KW-0297">G-protein coupled receptor</keyword>
<proteinExistence type="inferred from homology"/>
<dbReference type="Pfam" id="PF01094">
    <property type="entry name" value="ANF_receptor"/>
    <property type="match status" value="1"/>
</dbReference>
<dbReference type="CDD" id="cd15283">
    <property type="entry name" value="7tmC_V2R_pheromone"/>
    <property type="match status" value="1"/>
</dbReference>
<dbReference type="FunFam" id="3.40.50.2300:FF:000067">
    <property type="entry name" value="Olfactory receptor C family, h1"/>
    <property type="match status" value="1"/>
</dbReference>
<feature type="transmembrane region" description="Helical" evidence="12">
    <location>
        <begin position="753"/>
        <end position="776"/>
    </location>
</feature>
<evidence type="ECO:0000256" key="3">
    <source>
        <dbReference type="ARBA" id="ARBA00022475"/>
    </source>
</evidence>
<dbReference type="PANTHER" id="PTHR24061">
    <property type="entry name" value="CALCIUM-SENSING RECEPTOR-RELATED"/>
    <property type="match status" value="1"/>
</dbReference>
<reference evidence="16" key="2">
    <citation type="journal article" date="2007" name="PLoS Biol.">
        <title>Survey sequencing and comparative analysis of the elephant shark (Callorhinchus milii) genome.</title>
        <authorList>
            <person name="Venkatesh B."/>
            <person name="Kirkness E.F."/>
            <person name="Loh Y.H."/>
            <person name="Halpern A.L."/>
            <person name="Lee A.P."/>
            <person name="Johnson J."/>
            <person name="Dandona N."/>
            <person name="Viswanathan L.D."/>
            <person name="Tay A."/>
            <person name="Venter J.C."/>
            <person name="Strausberg R.L."/>
            <person name="Brenner S."/>
        </authorList>
    </citation>
    <scope>NUCLEOTIDE SEQUENCE [LARGE SCALE GENOMIC DNA]</scope>
</reference>
<evidence type="ECO:0000313" key="15">
    <source>
        <dbReference type="Ensembl" id="ENSCMIP00000016181.1"/>
    </source>
</evidence>
<dbReference type="InParanoid" id="A0A4W3HJH5"/>
<dbReference type="Pfam" id="PF00003">
    <property type="entry name" value="7tm_3"/>
    <property type="match status" value="1"/>
</dbReference>
<feature type="transmembrane region" description="Helical" evidence="12">
    <location>
        <begin position="632"/>
        <end position="652"/>
    </location>
</feature>
<evidence type="ECO:0000313" key="16">
    <source>
        <dbReference type="Proteomes" id="UP000314986"/>
    </source>
</evidence>
<evidence type="ECO:0000259" key="14">
    <source>
        <dbReference type="PROSITE" id="PS50259"/>
    </source>
</evidence>
<dbReference type="Gene3D" id="2.10.50.30">
    <property type="entry name" value="GPCR, family 3, nine cysteines domain"/>
    <property type="match status" value="1"/>
</dbReference>
<dbReference type="Proteomes" id="UP000314986">
    <property type="component" value="Unassembled WGS sequence"/>
</dbReference>
<accession>A0A4W3HJH5</accession>
<dbReference type="GO" id="GO:0004930">
    <property type="term" value="F:G protein-coupled receptor activity"/>
    <property type="evidence" value="ECO:0007669"/>
    <property type="project" value="UniProtKB-KW"/>
</dbReference>
<dbReference type="FunFam" id="2.10.50.30:FF:000002">
    <property type="entry name" value="Vomeronasal 2 receptor, h1"/>
    <property type="match status" value="1"/>
</dbReference>
<dbReference type="GeneTree" id="ENSGT01050000244874"/>
<gene>
    <name evidence="15" type="primary">LOC103189333</name>
</gene>
<reference evidence="15" key="5">
    <citation type="submission" date="2025-09" db="UniProtKB">
        <authorList>
            <consortium name="Ensembl"/>
        </authorList>
    </citation>
    <scope>IDENTIFICATION</scope>
</reference>
<reference evidence="16" key="3">
    <citation type="journal article" date="2014" name="Nature">
        <title>Elephant shark genome provides unique insights into gnathostome evolution.</title>
        <authorList>
            <consortium name="International Elephant Shark Genome Sequencing Consortium"/>
            <person name="Venkatesh B."/>
            <person name="Lee A.P."/>
            <person name="Ravi V."/>
            <person name="Maurya A.K."/>
            <person name="Lian M.M."/>
            <person name="Swann J.B."/>
            <person name="Ohta Y."/>
            <person name="Flajnik M.F."/>
            <person name="Sutoh Y."/>
            <person name="Kasahara M."/>
            <person name="Hoon S."/>
            <person name="Gangu V."/>
            <person name="Roy S.W."/>
            <person name="Irimia M."/>
            <person name="Korzh V."/>
            <person name="Kondrychyn I."/>
            <person name="Lim Z.W."/>
            <person name="Tay B.H."/>
            <person name="Tohari S."/>
            <person name="Kong K.W."/>
            <person name="Ho S."/>
            <person name="Lorente-Galdos B."/>
            <person name="Quilez J."/>
            <person name="Marques-Bonet T."/>
            <person name="Raney B.J."/>
            <person name="Ingham P.W."/>
            <person name="Tay A."/>
            <person name="Hillier L.W."/>
            <person name="Minx P."/>
            <person name="Boehm T."/>
            <person name="Wilson R.K."/>
            <person name="Brenner S."/>
            <person name="Warren W.C."/>
        </authorList>
    </citation>
    <scope>NUCLEOTIDE SEQUENCE [LARGE SCALE GENOMIC DNA]</scope>
</reference>
<dbReference type="InterPro" id="IPR000337">
    <property type="entry name" value="GPCR_3"/>
</dbReference>
<dbReference type="FunFam" id="3.40.50.2300:FF:000016">
    <property type="entry name" value="Taste 1 receptor member 2"/>
    <property type="match status" value="1"/>
</dbReference>
<comment type="subcellular location">
    <subcellularLocation>
        <location evidence="1">Cell membrane</location>
        <topology evidence="1">Multi-pass membrane protein</topology>
    </subcellularLocation>
</comment>
<feature type="transmembrane region" description="Helical" evidence="12">
    <location>
        <begin position="708"/>
        <end position="727"/>
    </location>
</feature>
<dbReference type="OMA" id="CANITHF"/>
<evidence type="ECO:0000256" key="1">
    <source>
        <dbReference type="ARBA" id="ARBA00004651"/>
    </source>
</evidence>
<evidence type="ECO:0000256" key="9">
    <source>
        <dbReference type="ARBA" id="ARBA00023170"/>
    </source>
</evidence>
<name>A0A4W3HJH5_CALMI</name>
<reference evidence="16" key="1">
    <citation type="journal article" date="2006" name="Science">
        <title>Ancient noncoding elements conserved in the human genome.</title>
        <authorList>
            <person name="Venkatesh B."/>
            <person name="Kirkness E.F."/>
            <person name="Loh Y.H."/>
            <person name="Halpern A.L."/>
            <person name="Lee A.P."/>
            <person name="Johnson J."/>
            <person name="Dandona N."/>
            <person name="Viswanathan L.D."/>
            <person name="Tay A."/>
            <person name="Venter J.C."/>
            <person name="Strausberg R.L."/>
            <person name="Brenner S."/>
        </authorList>
    </citation>
    <scope>NUCLEOTIDE SEQUENCE [LARGE SCALE GENOMIC DNA]</scope>
</reference>
<reference evidence="15" key="4">
    <citation type="submission" date="2025-08" db="UniProtKB">
        <authorList>
            <consortium name="Ensembl"/>
        </authorList>
    </citation>
    <scope>IDENTIFICATION</scope>
</reference>
<dbReference type="InterPro" id="IPR017979">
    <property type="entry name" value="GPCR_3_CS"/>
</dbReference>
<evidence type="ECO:0000256" key="10">
    <source>
        <dbReference type="ARBA" id="ARBA00023180"/>
    </source>
</evidence>
<evidence type="ECO:0000256" key="8">
    <source>
        <dbReference type="ARBA" id="ARBA00023136"/>
    </source>
</evidence>
<dbReference type="InterPro" id="IPR011500">
    <property type="entry name" value="GPCR_3_9-Cys_dom"/>
</dbReference>
<dbReference type="InterPro" id="IPR038550">
    <property type="entry name" value="GPCR_3_9-Cys_sf"/>
</dbReference>
<protein>
    <submittedName>
        <fullName evidence="15">Extracellular calcium-sensing receptor-like</fullName>
    </submittedName>
</protein>
<dbReference type="PROSITE" id="PS50259">
    <property type="entry name" value="G_PROTEIN_RECEP_F3_4"/>
    <property type="match status" value="1"/>
</dbReference>